<keyword evidence="1" id="KW-0472">Membrane</keyword>
<evidence type="ECO:0000313" key="3">
    <source>
        <dbReference type="Proteomes" id="UP001470230"/>
    </source>
</evidence>
<evidence type="ECO:0000256" key="1">
    <source>
        <dbReference type="SAM" id="Phobius"/>
    </source>
</evidence>
<keyword evidence="1" id="KW-1133">Transmembrane helix</keyword>
<reference evidence="2 3" key="1">
    <citation type="submission" date="2024-04" db="EMBL/GenBank/DDBJ databases">
        <title>Tritrichomonas musculus Genome.</title>
        <authorList>
            <person name="Alves-Ferreira E."/>
            <person name="Grigg M."/>
            <person name="Lorenzi H."/>
            <person name="Galac M."/>
        </authorList>
    </citation>
    <scope>NUCLEOTIDE SEQUENCE [LARGE SCALE GENOMIC DNA]</scope>
    <source>
        <strain evidence="2 3">EAF2021</strain>
    </source>
</reference>
<feature type="transmembrane region" description="Helical" evidence="1">
    <location>
        <begin position="12"/>
        <end position="34"/>
    </location>
</feature>
<feature type="transmembrane region" description="Helical" evidence="1">
    <location>
        <begin position="148"/>
        <end position="169"/>
    </location>
</feature>
<gene>
    <name evidence="2" type="ORF">M9Y10_004150</name>
</gene>
<proteinExistence type="predicted"/>
<organism evidence="2 3">
    <name type="scientific">Tritrichomonas musculus</name>
    <dbReference type="NCBI Taxonomy" id="1915356"/>
    <lineage>
        <taxon>Eukaryota</taxon>
        <taxon>Metamonada</taxon>
        <taxon>Parabasalia</taxon>
        <taxon>Tritrichomonadida</taxon>
        <taxon>Tritrichomonadidae</taxon>
        <taxon>Tritrichomonas</taxon>
    </lineage>
</organism>
<feature type="transmembrane region" description="Helical" evidence="1">
    <location>
        <begin position="40"/>
        <end position="68"/>
    </location>
</feature>
<dbReference type="EMBL" id="JAPFFF010000010">
    <property type="protein sequence ID" value="KAK8881414.1"/>
    <property type="molecule type" value="Genomic_DNA"/>
</dbReference>
<comment type="caution">
    <text evidence="2">The sequence shown here is derived from an EMBL/GenBank/DDBJ whole genome shotgun (WGS) entry which is preliminary data.</text>
</comment>
<evidence type="ECO:0000313" key="2">
    <source>
        <dbReference type="EMBL" id="KAK8881414.1"/>
    </source>
</evidence>
<name>A0ABR2JR83_9EUKA</name>
<keyword evidence="3" id="KW-1185">Reference proteome</keyword>
<dbReference type="Proteomes" id="UP001470230">
    <property type="component" value="Unassembled WGS sequence"/>
</dbReference>
<accession>A0ABR2JR83</accession>
<protein>
    <submittedName>
        <fullName evidence="2">Uncharacterized protein</fullName>
    </submittedName>
</protein>
<keyword evidence="1" id="KW-0812">Transmembrane</keyword>
<sequence length="207" mass="24443">MTFTSKFFSSFLAPFAIIAIITRNSICFIFSMIWEALIIFITYIIVPIILIIYDYFFIPLLLLIEYIYRRTKIIWTFIARSTKSIAGAIWDLNCLFFKKVIVPILCFIYDYIIFPVCKFIHYLFVTLIYRKVIAPFFRFICSIRAFQVVFSFIGFFFGTIFDFFVSLFLTIAKICQSVIDAAREIIKETYDQVISPFAQVIKRIFGE</sequence>